<gene>
    <name evidence="2" type="ORF">ELY38_12950</name>
</gene>
<feature type="chain" id="PRO_5019410528" description="YceI family protein" evidence="1">
    <location>
        <begin position="22"/>
        <end position="165"/>
    </location>
</feature>
<name>A0A433KLX5_9GAMM</name>
<protein>
    <recommendedName>
        <fullName evidence="4">YceI family protein</fullName>
    </recommendedName>
</protein>
<dbReference type="RefSeq" id="WP_127062697.1">
    <property type="nucleotide sequence ID" value="NZ_RZHF01000016.1"/>
</dbReference>
<evidence type="ECO:0000313" key="2">
    <source>
        <dbReference type="EMBL" id="RUR30585.1"/>
    </source>
</evidence>
<evidence type="ECO:0008006" key="4">
    <source>
        <dbReference type="Google" id="ProtNLM"/>
    </source>
</evidence>
<accession>A0A433KLX5</accession>
<comment type="caution">
    <text evidence="2">The sequence shown here is derived from an EMBL/GenBank/DDBJ whole genome shotgun (WGS) entry which is preliminary data.</text>
</comment>
<proteinExistence type="predicted"/>
<organism evidence="2 3">
    <name type="scientific">Vreelandella nanhaiensis</name>
    <dbReference type="NCBI Taxonomy" id="1258546"/>
    <lineage>
        <taxon>Bacteria</taxon>
        <taxon>Pseudomonadati</taxon>
        <taxon>Pseudomonadota</taxon>
        <taxon>Gammaproteobacteria</taxon>
        <taxon>Oceanospirillales</taxon>
        <taxon>Halomonadaceae</taxon>
        <taxon>Vreelandella</taxon>
    </lineage>
</organism>
<keyword evidence="3" id="KW-1185">Reference proteome</keyword>
<dbReference type="EMBL" id="RZHF01000016">
    <property type="protein sequence ID" value="RUR30585.1"/>
    <property type="molecule type" value="Genomic_DNA"/>
</dbReference>
<keyword evidence="1" id="KW-0732">Signal</keyword>
<dbReference type="OrthoDB" id="5783128at2"/>
<evidence type="ECO:0000256" key="1">
    <source>
        <dbReference type="SAM" id="SignalP"/>
    </source>
</evidence>
<dbReference type="AlphaFoldDB" id="A0A433KLX5"/>
<evidence type="ECO:0000313" key="3">
    <source>
        <dbReference type="Proteomes" id="UP000287023"/>
    </source>
</evidence>
<dbReference type="Proteomes" id="UP000287023">
    <property type="component" value="Unassembled WGS sequence"/>
</dbReference>
<reference evidence="2 3" key="1">
    <citation type="submission" date="2018-12" db="EMBL/GenBank/DDBJ databases">
        <title>three novel Halomonas strain isolated from plants.</title>
        <authorList>
            <person name="Sun C."/>
        </authorList>
    </citation>
    <scope>NUCLEOTIDE SEQUENCE [LARGE SCALE GENOMIC DNA]</scope>
    <source>
        <strain evidence="2 3">JCM 18142</strain>
    </source>
</reference>
<sequence>MKKQGWAALLIAGLLPLSVHASSIEGTLEGEAYEWFVLNGGQDSSAAYVETGNQLDITITGFMDPDSRDAREALSMHLSVEDGELVDAQVVQLIGSAATPPFYTSEGGSVAVSISHFEQQGRLLHVAGRIKGSMALQNSVEAAQGPDEEIAIDVHFDVEAYRAEF</sequence>
<feature type="signal peptide" evidence="1">
    <location>
        <begin position="1"/>
        <end position="21"/>
    </location>
</feature>